<dbReference type="PANTHER" id="PTHR30346:SF28">
    <property type="entry name" value="HTH-TYPE TRANSCRIPTIONAL REGULATOR CYNR"/>
    <property type="match status" value="1"/>
</dbReference>
<name>A0A9D1WII9_9FIRM</name>
<feature type="domain" description="HTH lysR-type" evidence="5">
    <location>
        <begin position="2"/>
        <end position="59"/>
    </location>
</feature>
<protein>
    <submittedName>
        <fullName evidence="6">LysR family transcriptional regulator</fullName>
    </submittedName>
</protein>
<dbReference type="SUPFAM" id="SSF53850">
    <property type="entry name" value="Periplasmic binding protein-like II"/>
    <property type="match status" value="1"/>
</dbReference>
<dbReference type="GO" id="GO:0003677">
    <property type="term" value="F:DNA binding"/>
    <property type="evidence" value="ECO:0007669"/>
    <property type="project" value="UniProtKB-KW"/>
</dbReference>
<comment type="caution">
    <text evidence="6">The sequence shown here is derived from an EMBL/GenBank/DDBJ whole genome shotgun (WGS) entry which is preliminary data.</text>
</comment>
<accession>A0A9D1WII9</accession>
<evidence type="ECO:0000256" key="1">
    <source>
        <dbReference type="ARBA" id="ARBA00009437"/>
    </source>
</evidence>
<dbReference type="EMBL" id="DXEX01000194">
    <property type="protein sequence ID" value="HIX59855.1"/>
    <property type="molecule type" value="Genomic_DNA"/>
</dbReference>
<organism evidence="6 7">
    <name type="scientific">Candidatus Blautia gallistercoris</name>
    <dbReference type="NCBI Taxonomy" id="2838490"/>
    <lineage>
        <taxon>Bacteria</taxon>
        <taxon>Bacillati</taxon>
        <taxon>Bacillota</taxon>
        <taxon>Clostridia</taxon>
        <taxon>Lachnospirales</taxon>
        <taxon>Lachnospiraceae</taxon>
        <taxon>Blautia</taxon>
    </lineage>
</organism>
<dbReference type="InterPro" id="IPR036388">
    <property type="entry name" value="WH-like_DNA-bd_sf"/>
</dbReference>
<dbReference type="Pfam" id="PF03466">
    <property type="entry name" value="LysR_substrate"/>
    <property type="match status" value="1"/>
</dbReference>
<dbReference type="SUPFAM" id="SSF46785">
    <property type="entry name" value="Winged helix' DNA-binding domain"/>
    <property type="match status" value="1"/>
</dbReference>
<dbReference type="PRINTS" id="PR00039">
    <property type="entry name" value="HTHLYSR"/>
</dbReference>
<reference evidence="6" key="1">
    <citation type="journal article" date="2021" name="PeerJ">
        <title>Extensive microbial diversity within the chicken gut microbiome revealed by metagenomics and culture.</title>
        <authorList>
            <person name="Gilroy R."/>
            <person name="Ravi A."/>
            <person name="Getino M."/>
            <person name="Pursley I."/>
            <person name="Horton D.L."/>
            <person name="Alikhan N.F."/>
            <person name="Baker D."/>
            <person name="Gharbi K."/>
            <person name="Hall N."/>
            <person name="Watson M."/>
            <person name="Adriaenssens E.M."/>
            <person name="Foster-Nyarko E."/>
            <person name="Jarju S."/>
            <person name="Secka A."/>
            <person name="Antonio M."/>
            <person name="Oren A."/>
            <person name="Chaudhuri R.R."/>
            <person name="La Ragione R."/>
            <person name="Hildebrand F."/>
            <person name="Pallen M.J."/>
        </authorList>
    </citation>
    <scope>NUCLEOTIDE SEQUENCE</scope>
    <source>
        <strain evidence="6">ChiSjej1B19-8411</strain>
    </source>
</reference>
<dbReference type="FunFam" id="1.10.10.10:FF:000001">
    <property type="entry name" value="LysR family transcriptional regulator"/>
    <property type="match status" value="1"/>
</dbReference>
<evidence type="ECO:0000313" key="6">
    <source>
        <dbReference type="EMBL" id="HIX59855.1"/>
    </source>
</evidence>
<dbReference type="PANTHER" id="PTHR30346">
    <property type="entry name" value="TRANSCRIPTIONAL DUAL REGULATOR HCAR-RELATED"/>
    <property type="match status" value="1"/>
</dbReference>
<evidence type="ECO:0000313" key="7">
    <source>
        <dbReference type="Proteomes" id="UP000886817"/>
    </source>
</evidence>
<keyword evidence="3" id="KW-0238">DNA-binding</keyword>
<sequence length="277" mass="31735">MFELYQLEQLLVVEECGTLSGAAEQLHLSQSALSRSMQRLEKEIQVPLFIRHKNKIELNENGELAVRYAKRIVDQTNEMINGIRDYDRKRRTIFVGSCAPAPLWKATPALSDLYPDMTISSEIRDSGVLLEGLREERYQLVILPYPVEEEGIFCMKYEEEHLFFSLPPAHPLSGSKALRLEDLNGETMLLRSQLGFWEEIIHEKMPDTKFLVQEDMAFDELVKASALPSFNSDLVIRREGSVPNRILVPIADEEVNVTYYCCCTPKGRSVMRKLFGC</sequence>
<dbReference type="InterPro" id="IPR036390">
    <property type="entry name" value="WH_DNA-bd_sf"/>
</dbReference>
<gene>
    <name evidence="6" type="ORF">IAA45_09100</name>
</gene>
<dbReference type="Proteomes" id="UP000886817">
    <property type="component" value="Unassembled WGS sequence"/>
</dbReference>
<dbReference type="GO" id="GO:0003700">
    <property type="term" value="F:DNA-binding transcription factor activity"/>
    <property type="evidence" value="ECO:0007669"/>
    <property type="project" value="InterPro"/>
</dbReference>
<dbReference type="AlphaFoldDB" id="A0A9D1WII9"/>
<proteinExistence type="inferred from homology"/>
<keyword evidence="2" id="KW-0805">Transcription regulation</keyword>
<dbReference type="InterPro" id="IPR000847">
    <property type="entry name" value="LysR_HTH_N"/>
</dbReference>
<dbReference type="InterPro" id="IPR005119">
    <property type="entry name" value="LysR_subst-bd"/>
</dbReference>
<dbReference type="Gene3D" id="1.10.10.10">
    <property type="entry name" value="Winged helix-like DNA-binding domain superfamily/Winged helix DNA-binding domain"/>
    <property type="match status" value="1"/>
</dbReference>
<evidence type="ECO:0000259" key="5">
    <source>
        <dbReference type="PROSITE" id="PS50931"/>
    </source>
</evidence>
<evidence type="ECO:0000256" key="2">
    <source>
        <dbReference type="ARBA" id="ARBA00023015"/>
    </source>
</evidence>
<dbReference type="PROSITE" id="PS50931">
    <property type="entry name" value="HTH_LYSR"/>
    <property type="match status" value="1"/>
</dbReference>
<dbReference type="Pfam" id="PF00126">
    <property type="entry name" value="HTH_1"/>
    <property type="match status" value="1"/>
</dbReference>
<reference evidence="6" key="2">
    <citation type="submission" date="2021-04" db="EMBL/GenBank/DDBJ databases">
        <authorList>
            <person name="Gilroy R."/>
        </authorList>
    </citation>
    <scope>NUCLEOTIDE SEQUENCE</scope>
    <source>
        <strain evidence="6">ChiSjej1B19-8411</strain>
    </source>
</reference>
<dbReference type="GO" id="GO:0032993">
    <property type="term" value="C:protein-DNA complex"/>
    <property type="evidence" value="ECO:0007669"/>
    <property type="project" value="TreeGrafter"/>
</dbReference>
<evidence type="ECO:0000256" key="3">
    <source>
        <dbReference type="ARBA" id="ARBA00023125"/>
    </source>
</evidence>
<keyword evidence="4" id="KW-0804">Transcription</keyword>
<dbReference type="Gene3D" id="3.40.190.10">
    <property type="entry name" value="Periplasmic binding protein-like II"/>
    <property type="match status" value="2"/>
</dbReference>
<comment type="similarity">
    <text evidence="1">Belongs to the LysR transcriptional regulatory family.</text>
</comment>
<evidence type="ECO:0000256" key="4">
    <source>
        <dbReference type="ARBA" id="ARBA00023163"/>
    </source>
</evidence>